<feature type="region of interest" description="Disordered" evidence="1">
    <location>
        <begin position="25"/>
        <end position="45"/>
    </location>
</feature>
<evidence type="ECO:0000313" key="2">
    <source>
        <dbReference type="EMBL" id="MFC5730349.1"/>
    </source>
</evidence>
<protein>
    <submittedName>
        <fullName evidence="2">Uncharacterized protein</fullName>
    </submittedName>
</protein>
<reference evidence="3" key="1">
    <citation type="journal article" date="2019" name="Int. J. Syst. Evol. Microbiol.">
        <title>The Global Catalogue of Microorganisms (GCM) 10K type strain sequencing project: providing services to taxonomists for standard genome sequencing and annotation.</title>
        <authorList>
            <consortium name="The Broad Institute Genomics Platform"/>
            <consortium name="The Broad Institute Genome Sequencing Center for Infectious Disease"/>
            <person name="Wu L."/>
            <person name="Ma J."/>
        </authorList>
    </citation>
    <scope>NUCLEOTIDE SEQUENCE [LARGE SCALE GENOMIC DNA]</scope>
    <source>
        <strain evidence="3">YIM 94188</strain>
    </source>
</reference>
<proteinExistence type="predicted"/>
<accession>A0ABW0ZHC0</accession>
<sequence length="45" mass="4910">MTDTQATARLEMRWVSVTGADGRTRMESHWDAPGQATVTHTHAAA</sequence>
<dbReference type="Proteomes" id="UP001596072">
    <property type="component" value="Unassembled WGS sequence"/>
</dbReference>
<evidence type="ECO:0000313" key="3">
    <source>
        <dbReference type="Proteomes" id="UP001596072"/>
    </source>
</evidence>
<comment type="caution">
    <text evidence="2">The sequence shown here is derived from an EMBL/GenBank/DDBJ whole genome shotgun (WGS) entry which is preliminary data.</text>
</comment>
<organism evidence="2 3">
    <name type="scientific">Nocardioides vastitatis</name>
    <dbReference type="NCBI Taxonomy" id="2568655"/>
    <lineage>
        <taxon>Bacteria</taxon>
        <taxon>Bacillati</taxon>
        <taxon>Actinomycetota</taxon>
        <taxon>Actinomycetes</taxon>
        <taxon>Propionibacteriales</taxon>
        <taxon>Nocardioidaceae</taxon>
        <taxon>Nocardioides</taxon>
    </lineage>
</organism>
<dbReference type="EMBL" id="JBHSNS010000008">
    <property type="protein sequence ID" value="MFC5730349.1"/>
    <property type="molecule type" value="Genomic_DNA"/>
</dbReference>
<keyword evidence="3" id="KW-1185">Reference proteome</keyword>
<evidence type="ECO:0000256" key="1">
    <source>
        <dbReference type="SAM" id="MobiDB-lite"/>
    </source>
</evidence>
<feature type="compositionally biased region" description="Polar residues" evidence="1">
    <location>
        <begin position="36"/>
        <end position="45"/>
    </location>
</feature>
<dbReference type="RefSeq" id="WP_168798104.1">
    <property type="nucleotide sequence ID" value="NZ_JBHSNS010000008.1"/>
</dbReference>
<name>A0ABW0ZHC0_9ACTN</name>
<gene>
    <name evidence="2" type="ORF">ACFPQB_15605</name>
</gene>